<evidence type="ECO:0000256" key="1">
    <source>
        <dbReference type="SAM" id="MobiDB-lite"/>
    </source>
</evidence>
<name>A0A9N9L9M2_9HELO</name>
<gene>
    <name evidence="2" type="ORF">HYFRA_00002592</name>
</gene>
<sequence>MAPSSMREMLDKHDQKMEGDSSSQYSRTSTAHNASASVRSHPAIRTEDGGRVLHVNIYFTPSSETTLYREYEGKKYIEPGNLLEILGDYPTFAHFVTLCIYFQPSINEPVELKKEQGKFIEDLAGVMNSFYRIRKLDVGLSLPTFSWGQMKNAASFYPLRFTRWSLHQKLGNKEWVEVQPNSNLQRRLNGYVMKFLEEQEKDSGEKTERKPENRPTHRGLPHPKQPAKTKHTKQTKKTGKEFRQSRAAKQDEPKKKGRS</sequence>
<feature type="region of interest" description="Disordered" evidence="1">
    <location>
        <begin position="1"/>
        <end position="43"/>
    </location>
</feature>
<protein>
    <submittedName>
        <fullName evidence="2">Uncharacterized protein</fullName>
    </submittedName>
</protein>
<evidence type="ECO:0000313" key="2">
    <source>
        <dbReference type="EMBL" id="CAG8961051.1"/>
    </source>
</evidence>
<comment type="caution">
    <text evidence="2">The sequence shown here is derived from an EMBL/GenBank/DDBJ whole genome shotgun (WGS) entry which is preliminary data.</text>
</comment>
<dbReference type="EMBL" id="CAJVRL010000103">
    <property type="protein sequence ID" value="CAG8961051.1"/>
    <property type="molecule type" value="Genomic_DNA"/>
</dbReference>
<feature type="compositionally biased region" description="Basic residues" evidence="1">
    <location>
        <begin position="216"/>
        <end position="237"/>
    </location>
</feature>
<evidence type="ECO:0000313" key="3">
    <source>
        <dbReference type="Proteomes" id="UP000696280"/>
    </source>
</evidence>
<reference evidence="2" key="1">
    <citation type="submission" date="2021-07" db="EMBL/GenBank/DDBJ databases">
        <authorList>
            <person name="Durling M."/>
        </authorList>
    </citation>
    <scope>NUCLEOTIDE SEQUENCE</scope>
</reference>
<feature type="compositionally biased region" description="Basic and acidic residues" evidence="1">
    <location>
        <begin position="238"/>
        <end position="259"/>
    </location>
</feature>
<accession>A0A9N9L9M2</accession>
<feature type="region of interest" description="Disordered" evidence="1">
    <location>
        <begin position="197"/>
        <end position="259"/>
    </location>
</feature>
<feature type="compositionally biased region" description="Polar residues" evidence="1">
    <location>
        <begin position="20"/>
        <end position="38"/>
    </location>
</feature>
<dbReference type="Proteomes" id="UP000696280">
    <property type="component" value="Unassembled WGS sequence"/>
</dbReference>
<feature type="compositionally biased region" description="Basic and acidic residues" evidence="1">
    <location>
        <begin position="197"/>
        <end position="215"/>
    </location>
</feature>
<keyword evidence="3" id="KW-1185">Reference proteome</keyword>
<feature type="compositionally biased region" description="Basic and acidic residues" evidence="1">
    <location>
        <begin position="8"/>
        <end position="19"/>
    </location>
</feature>
<dbReference type="AlphaFoldDB" id="A0A9N9L9M2"/>
<organism evidence="2 3">
    <name type="scientific">Hymenoscyphus fraxineus</name>
    <dbReference type="NCBI Taxonomy" id="746836"/>
    <lineage>
        <taxon>Eukaryota</taxon>
        <taxon>Fungi</taxon>
        <taxon>Dikarya</taxon>
        <taxon>Ascomycota</taxon>
        <taxon>Pezizomycotina</taxon>
        <taxon>Leotiomycetes</taxon>
        <taxon>Helotiales</taxon>
        <taxon>Helotiaceae</taxon>
        <taxon>Hymenoscyphus</taxon>
    </lineage>
</organism>
<proteinExistence type="predicted"/>